<keyword evidence="3" id="KW-1185">Reference proteome</keyword>
<name>A0ABN3QG07_9ACTN</name>
<dbReference type="EMBL" id="BAAATD010000012">
    <property type="protein sequence ID" value="GAA2625576.1"/>
    <property type="molecule type" value="Genomic_DNA"/>
</dbReference>
<evidence type="ECO:0000313" key="3">
    <source>
        <dbReference type="Proteomes" id="UP001501509"/>
    </source>
</evidence>
<protein>
    <recommendedName>
        <fullName evidence="1">SnoaL-like domain-containing protein</fullName>
    </recommendedName>
</protein>
<comment type="caution">
    <text evidence="2">The sequence shown here is derived from an EMBL/GenBank/DDBJ whole genome shotgun (WGS) entry which is preliminary data.</text>
</comment>
<gene>
    <name evidence="2" type="ORF">GCM10010411_72880</name>
</gene>
<organism evidence="2 3">
    <name type="scientific">Actinomadura fulvescens</name>
    <dbReference type="NCBI Taxonomy" id="46160"/>
    <lineage>
        <taxon>Bacteria</taxon>
        <taxon>Bacillati</taxon>
        <taxon>Actinomycetota</taxon>
        <taxon>Actinomycetes</taxon>
        <taxon>Streptosporangiales</taxon>
        <taxon>Thermomonosporaceae</taxon>
        <taxon>Actinomadura</taxon>
    </lineage>
</organism>
<dbReference type="SUPFAM" id="SSF54427">
    <property type="entry name" value="NTF2-like"/>
    <property type="match status" value="1"/>
</dbReference>
<dbReference type="PROSITE" id="PS51318">
    <property type="entry name" value="TAT"/>
    <property type="match status" value="1"/>
</dbReference>
<proteinExistence type="predicted"/>
<feature type="domain" description="SnoaL-like" evidence="1">
    <location>
        <begin position="55"/>
        <end position="158"/>
    </location>
</feature>
<reference evidence="2 3" key="1">
    <citation type="journal article" date="2019" name="Int. J. Syst. Evol. Microbiol.">
        <title>The Global Catalogue of Microorganisms (GCM) 10K type strain sequencing project: providing services to taxonomists for standard genome sequencing and annotation.</title>
        <authorList>
            <consortium name="The Broad Institute Genomics Platform"/>
            <consortium name="The Broad Institute Genome Sequencing Center for Infectious Disease"/>
            <person name="Wu L."/>
            <person name="Ma J."/>
        </authorList>
    </citation>
    <scope>NUCLEOTIDE SEQUENCE [LARGE SCALE GENOMIC DNA]</scope>
    <source>
        <strain evidence="2 3">JCM 6833</strain>
    </source>
</reference>
<dbReference type="Gene3D" id="3.10.450.50">
    <property type="match status" value="1"/>
</dbReference>
<accession>A0ABN3QG07</accession>
<dbReference type="InterPro" id="IPR006311">
    <property type="entry name" value="TAT_signal"/>
</dbReference>
<dbReference type="RefSeq" id="WP_344547043.1">
    <property type="nucleotide sequence ID" value="NZ_BAAATD010000012.1"/>
</dbReference>
<sequence>MNDSPDRRHLLRRTVSSGLLAGIGSVGLLRERPAMAEDGPGKGRILRVANAAMDRFDHGWRTGVWQPFLAMLTDDFSLWFPEDPARGRFEGAAGRRAVERWTAFHAAQGNRIRGERLRTSASGNRVFYEYDSVGASTGTAAYRNWELIVVTVRGRKISGFHEYWGDAHPDAGGAHGP</sequence>
<dbReference type="InterPro" id="IPR037401">
    <property type="entry name" value="SnoaL-like"/>
</dbReference>
<evidence type="ECO:0000259" key="1">
    <source>
        <dbReference type="Pfam" id="PF12680"/>
    </source>
</evidence>
<dbReference type="Proteomes" id="UP001501509">
    <property type="component" value="Unassembled WGS sequence"/>
</dbReference>
<dbReference type="Pfam" id="PF12680">
    <property type="entry name" value="SnoaL_2"/>
    <property type="match status" value="1"/>
</dbReference>
<dbReference type="InterPro" id="IPR032710">
    <property type="entry name" value="NTF2-like_dom_sf"/>
</dbReference>
<evidence type="ECO:0000313" key="2">
    <source>
        <dbReference type="EMBL" id="GAA2625576.1"/>
    </source>
</evidence>